<name>Q6N9P0_RHOPA</name>
<dbReference type="InterPro" id="IPR009078">
    <property type="entry name" value="Ferritin-like_SF"/>
</dbReference>
<dbReference type="SMR" id="Q6N9P0"/>
<dbReference type="Gene3D" id="1.20.1260.10">
    <property type="match status" value="1"/>
</dbReference>
<dbReference type="SUPFAM" id="SSF47240">
    <property type="entry name" value="Ferritin-like"/>
    <property type="match status" value="1"/>
</dbReference>
<organism evidence="2">
    <name type="scientific">Rhodopseudomonas palustris (strain ATCC BAA-98 / CGA009)</name>
    <dbReference type="NCBI Taxonomy" id="258594"/>
    <lineage>
        <taxon>Bacteria</taxon>
        <taxon>Pseudomonadati</taxon>
        <taxon>Pseudomonadota</taxon>
        <taxon>Alphaproteobacteria</taxon>
        <taxon>Hyphomicrobiales</taxon>
        <taxon>Nitrobacteraceae</taxon>
        <taxon>Rhodopseudomonas</taxon>
    </lineage>
</organism>
<evidence type="ECO:0000259" key="1">
    <source>
        <dbReference type="Pfam" id="PF09537"/>
    </source>
</evidence>
<dbReference type="EMBL" id="BX572597">
    <property type="protein sequence ID" value="CAE26942.1"/>
    <property type="molecule type" value="Genomic_DNA"/>
</dbReference>
<reference evidence="2" key="1">
    <citation type="journal article" date="2004" name="Nat. Biotechnol.">
        <title>Complete genome sequence of the metabolically versatile photosynthetic bacterium Rhodopseudomonas palustris.</title>
        <authorList>
            <person name="Larimer F.W."/>
            <person name="Chain P."/>
            <person name="Hauser L."/>
            <person name="Lamerdin J."/>
            <person name="Malfatti S."/>
            <person name="Do L."/>
            <person name="Land M.L."/>
            <person name="Pelletier D.A."/>
            <person name="Beatty J.T."/>
            <person name="Lang A.S."/>
            <person name="Tabita F.R."/>
            <person name="Gibson J.L."/>
            <person name="Hanson T.E."/>
            <person name="Bobst C."/>
            <person name="Torres J.L."/>
            <person name="Peres C."/>
            <person name="Harrison F.H."/>
            <person name="Gibson J."/>
            <person name="Harwood C.S."/>
        </authorList>
    </citation>
    <scope>NUCLEOTIDE SEQUENCE [LARGE SCALE GENOMIC DNA]</scope>
    <source>
        <strain evidence="2">CGA009</strain>
    </source>
</reference>
<dbReference type="AlphaFoldDB" id="Q6N9P0"/>
<proteinExistence type="predicted"/>
<dbReference type="Pfam" id="PF09537">
    <property type="entry name" value="DUF2383"/>
    <property type="match status" value="1"/>
</dbReference>
<feature type="domain" description="DUF2383" evidence="1">
    <location>
        <begin position="54"/>
        <end position="162"/>
    </location>
</feature>
<dbReference type="PhylomeDB" id="Q6N9P0"/>
<protein>
    <recommendedName>
        <fullName evidence="1">DUF2383 domain-containing protein</fullName>
    </recommendedName>
</protein>
<dbReference type="InterPro" id="IPR012347">
    <property type="entry name" value="Ferritin-like"/>
</dbReference>
<accession>Q6N9P0</accession>
<dbReference type="InterPro" id="IPR019052">
    <property type="entry name" value="DUF2383"/>
</dbReference>
<evidence type="ECO:0000313" key="2">
    <source>
        <dbReference type="EMBL" id="CAE26942.1"/>
    </source>
</evidence>
<dbReference type="STRING" id="258594.RPA1500"/>
<dbReference type="HOGENOM" id="CLU_114531_3_0_5"/>
<sequence>MGSSRKTANAATNNFPCHGSCPEPSFQIQVIARGVRRRRSPIDQPSMEADVDTDIIDHLKTLHTSEIDARNGYEEALEDAEGKGLTSLFRDMIALHHGNAEELAGMLINAGETADDSGSFMSVVHRTIMSVRSLFDGLDGSVLPGLIDGEKRNLSKYDDALKAIAGIPSISSTLSAQRAKISEKIALMEQQKAAYEAAT</sequence>
<dbReference type="eggNOG" id="ENOG5033BZK">
    <property type="taxonomic scope" value="Bacteria"/>
</dbReference>
<gene>
    <name evidence="2" type="ordered locus">RPA1500</name>
</gene>